<dbReference type="PRINTS" id="PR00732">
    <property type="entry name" value="GLHYDRLASE4"/>
</dbReference>
<proteinExistence type="inferred from homology"/>
<evidence type="ECO:0000256" key="4">
    <source>
        <dbReference type="ARBA" id="ARBA00023027"/>
    </source>
</evidence>
<evidence type="ECO:0000256" key="3">
    <source>
        <dbReference type="ARBA" id="ARBA00022801"/>
    </source>
</evidence>
<dbReference type="InterPro" id="IPR036291">
    <property type="entry name" value="NAD(P)-bd_dom_sf"/>
</dbReference>
<protein>
    <submittedName>
        <fullName evidence="9">6-phospho-alpha-glucosidase</fullName>
    </submittedName>
</protein>
<keyword evidence="5" id="KW-0464">Manganese</keyword>
<dbReference type="Pfam" id="PF11975">
    <property type="entry name" value="Glyco_hydro_4C"/>
    <property type="match status" value="1"/>
</dbReference>
<evidence type="ECO:0000256" key="6">
    <source>
        <dbReference type="ARBA" id="ARBA00023295"/>
    </source>
</evidence>
<gene>
    <name evidence="9" type="ORF">GCM10023095_06400</name>
</gene>
<dbReference type="Gene3D" id="3.90.110.10">
    <property type="entry name" value="Lactate dehydrogenase/glycoside hydrolase, family 4, C-terminal"/>
    <property type="match status" value="1"/>
</dbReference>
<reference evidence="10" key="1">
    <citation type="journal article" date="2019" name="Int. J. Syst. Evol. Microbiol.">
        <title>The Global Catalogue of Microorganisms (GCM) 10K type strain sequencing project: providing services to taxonomists for standard genome sequencing and annotation.</title>
        <authorList>
            <consortium name="The Broad Institute Genomics Platform"/>
            <consortium name="The Broad Institute Genome Sequencing Center for Infectious Disease"/>
            <person name="Wu L."/>
            <person name="Ma J."/>
        </authorList>
    </citation>
    <scope>NUCLEOTIDE SEQUENCE [LARGE SCALE GENOMIC DNA]</scope>
    <source>
        <strain evidence="10">JCM 32226</strain>
    </source>
</reference>
<evidence type="ECO:0000256" key="2">
    <source>
        <dbReference type="ARBA" id="ARBA00022723"/>
    </source>
</evidence>
<dbReference type="SUPFAM" id="SSF56327">
    <property type="entry name" value="LDH C-terminal domain-like"/>
    <property type="match status" value="1"/>
</dbReference>
<organism evidence="9 10">
    <name type="scientific">Pseudaeromonas paramecii</name>
    <dbReference type="NCBI Taxonomy" id="2138166"/>
    <lineage>
        <taxon>Bacteria</taxon>
        <taxon>Pseudomonadati</taxon>
        <taxon>Pseudomonadota</taxon>
        <taxon>Gammaproteobacteria</taxon>
        <taxon>Aeromonadales</taxon>
        <taxon>Aeromonadaceae</taxon>
        <taxon>Pseudaeromonas</taxon>
    </lineage>
</organism>
<keyword evidence="6 7" id="KW-0326">Glycosidase</keyword>
<evidence type="ECO:0000256" key="5">
    <source>
        <dbReference type="ARBA" id="ARBA00023211"/>
    </source>
</evidence>
<comment type="similarity">
    <text evidence="1 7">Belongs to the glycosyl hydrolase 4 family.</text>
</comment>
<dbReference type="Pfam" id="PF02056">
    <property type="entry name" value="Glyco_hydro_4"/>
    <property type="match status" value="1"/>
</dbReference>
<keyword evidence="4 7" id="KW-0520">NAD</keyword>
<dbReference type="Proteomes" id="UP001501321">
    <property type="component" value="Unassembled WGS sequence"/>
</dbReference>
<dbReference type="InterPro" id="IPR015955">
    <property type="entry name" value="Lactate_DH/Glyco_Ohase_4_C"/>
</dbReference>
<evidence type="ECO:0000256" key="1">
    <source>
        <dbReference type="ARBA" id="ARBA00010141"/>
    </source>
</evidence>
<accession>A0ABP8Q167</accession>
<sequence>MQRYHLTIAGGGATYTPGIVNSILNASDVLPLRKLVLLDTDAERVATMGGFIRLLLKEKAPTVELLVTTDRRQAFTGMDFLFAQIRSGGLPMRALDEQIPLRHGVVGQETCGPGGFAFALRSIPDMLAIGEDVRRYAPNAWILNYSNPAAILADAWHKRFPELKSLFICDMPIVIELLVAATLGQRHGELAFEYVGLNHFGWWRHIWDPQGQDLLPQLRAHLLSDKPLTLFEDEHVNADWIPTFERLRKSMGLFPEFLSNTYLQYYLFGEEMVGHEDPHYTRANRVMDTREKEVFAECRRCIAAGSVADSFLSAGVHGDFIVDHARAILTNRPFRTTVNVPNRGLVAGLPEDAIVEVHGQVTAHGVEAFGVGPLPHFQRALMVQQNAYEQLTVEAALEGSYAKALQALTLNRTVPSADVAKALLDDLLEANRDYWPPLR</sequence>
<dbReference type="InterPro" id="IPR022616">
    <property type="entry name" value="Glyco_hydro_4_C"/>
</dbReference>
<dbReference type="SUPFAM" id="SSF51735">
    <property type="entry name" value="NAD(P)-binding Rossmann-fold domains"/>
    <property type="match status" value="1"/>
</dbReference>
<name>A0ABP8Q167_9GAMM</name>
<dbReference type="Gene3D" id="3.40.50.720">
    <property type="entry name" value="NAD(P)-binding Rossmann-like Domain"/>
    <property type="match status" value="1"/>
</dbReference>
<keyword evidence="3 7" id="KW-0378">Hydrolase</keyword>
<dbReference type="RefSeq" id="WP_345009988.1">
    <property type="nucleotide sequence ID" value="NZ_BAABFC010000003.1"/>
</dbReference>
<evidence type="ECO:0000259" key="8">
    <source>
        <dbReference type="Pfam" id="PF11975"/>
    </source>
</evidence>
<comment type="cofactor">
    <cofactor evidence="7">
        <name>NAD(+)</name>
        <dbReference type="ChEBI" id="CHEBI:57540"/>
    </cofactor>
    <text evidence="7">Binds 1 NAD(+) per subunit.</text>
</comment>
<dbReference type="PANTHER" id="PTHR32092:SF14">
    <property type="entry name" value="MALTOSE-6'-PHOSPHATE GLUCOSIDASE"/>
    <property type="match status" value="1"/>
</dbReference>
<feature type="domain" description="Glycosyl hydrolase family 4 C-terminal" evidence="8">
    <location>
        <begin position="194"/>
        <end position="414"/>
    </location>
</feature>
<comment type="caution">
    <text evidence="9">The sequence shown here is derived from an EMBL/GenBank/DDBJ whole genome shotgun (WGS) entry which is preliminary data.</text>
</comment>
<dbReference type="InterPro" id="IPR001088">
    <property type="entry name" value="Glyco_hydro_4"/>
</dbReference>
<evidence type="ECO:0000313" key="10">
    <source>
        <dbReference type="Proteomes" id="UP001501321"/>
    </source>
</evidence>
<keyword evidence="2" id="KW-0479">Metal-binding</keyword>
<dbReference type="PANTHER" id="PTHR32092">
    <property type="entry name" value="6-PHOSPHO-BETA-GLUCOSIDASE-RELATED"/>
    <property type="match status" value="1"/>
</dbReference>
<keyword evidence="10" id="KW-1185">Reference proteome</keyword>
<evidence type="ECO:0000313" key="9">
    <source>
        <dbReference type="EMBL" id="GAA4494571.1"/>
    </source>
</evidence>
<evidence type="ECO:0000256" key="7">
    <source>
        <dbReference type="RuleBase" id="RU361152"/>
    </source>
</evidence>
<dbReference type="EMBL" id="BAABFC010000003">
    <property type="protein sequence ID" value="GAA4494571.1"/>
    <property type="molecule type" value="Genomic_DNA"/>
</dbReference>